<name>A0A7R8UKG6_HERIL</name>
<dbReference type="InterPro" id="IPR015797">
    <property type="entry name" value="NUDIX_hydrolase-like_dom_sf"/>
</dbReference>
<evidence type="ECO:0000259" key="9">
    <source>
        <dbReference type="Pfam" id="PF11788"/>
    </source>
</evidence>
<dbReference type="PANTHER" id="PTHR13124:SF12">
    <property type="entry name" value="LARGE RIBOSOMAL SUBUNIT PROTEIN ML46"/>
    <property type="match status" value="1"/>
</dbReference>
<dbReference type="FunFam" id="3.90.79.10:FF:000018">
    <property type="entry name" value="39S ribosomal protein L46, mitochondrial"/>
    <property type="match status" value="1"/>
</dbReference>
<dbReference type="EMBL" id="LR899010">
    <property type="protein sequence ID" value="CAD7082505.1"/>
    <property type="molecule type" value="Genomic_DNA"/>
</dbReference>
<feature type="domain" description="Large ribosomal subunit protein mL46 N-terminal" evidence="9">
    <location>
        <begin position="30"/>
        <end position="128"/>
    </location>
</feature>
<proteinExistence type="inferred from homology"/>
<dbReference type="CDD" id="cd04661">
    <property type="entry name" value="NUDIX_MRP_L46"/>
    <property type="match status" value="1"/>
</dbReference>
<gene>
    <name evidence="10" type="ORF">HERILL_LOCUS5536</name>
</gene>
<dbReference type="InterPro" id="IPR033650">
    <property type="entry name" value="Ribosomal_mL46_NUDIX"/>
</dbReference>
<dbReference type="InterPro" id="IPR021757">
    <property type="entry name" value="Ribosomal_mL46_N"/>
</dbReference>
<comment type="subcellular location">
    <subcellularLocation>
        <location evidence="1">Mitochondrion</location>
    </subcellularLocation>
</comment>
<dbReference type="Proteomes" id="UP000594454">
    <property type="component" value="Chromosome 2"/>
</dbReference>
<evidence type="ECO:0000256" key="4">
    <source>
        <dbReference type="ARBA" id="ARBA00022980"/>
    </source>
</evidence>
<dbReference type="Gene3D" id="3.90.79.10">
    <property type="entry name" value="Nucleoside Triphosphate Pyrophosphohydrolase"/>
    <property type="match status" value="1"/>
</dbReference>
<dbReference type="GO" id="GO:0005762">
    <property type="term" value="C:mitochondrial large ribosomal subunit"/>
    <property type="evidence" value="ECO:0007669"/>
    <property type="project" value="TreeGrafter"/>
</dbReference>
<dbReference type="GO" id="GO:0005743">
    <property type="term" value="C:mitochondrial inner membrane"/>
    <property type="evidence" value="ECO:0007669"/>
    <property type="project" value="UniProtKB-ARBA"/>
</dbReference>
<evidence type="ECO:0000313" key="10">
    <source>
        <dbReference type="EMBL" id="CAD7082505.1"/>
    </source>
</evidence>
<sequence>MLRRAVEKSIRVYSVQLRQLSANAAVKEKWDLHAGVLVERHPILTKPLNEIETKFQAMQSQIEFENSLKSDFELRHEKDLILAEKIKKGQMEVDLDDTSAKQTAQDLKDAYVEELKKFQLAPRTTEADKKKDKQATNRDLEDILYLLVDQKLGDKSHMILPQGQWQTGETLRQTAERVLKEKCGENIEVMFYGNAPCGFFKYKYPAAQRKDSVGVKIFFFRSALKSGNVDKKIAKKFEWLDKNELGGKLKREYAESVQQFLI</sequence>
<dbReference type="OMA" id="EKWDLYA"/>
<dbReference type="InParanoid" id="A0A7R8UKG6"/>
<evidence type="ECO:0000256" key="1">
    <source>
        <dbReference type="ARBA" id="ARBA00004173"/>
    </source>
</evidence>
<reference evidence="10 11" key="1">
    <citation type="submission" date="2020-11" db="EMBL/GenBank/DDBJ databases">
        <authorList>
            <person name="Wallbank WR R."/>
            <person name="Pardo Diaz C."/>
            <person name="Kozak K."/>
            <person name="Martin S."/>
            <person name="Jiggins C."/>
            <person name="Moest M."/>
            <person name="Warren A I."/>
            <person name="Generalovic N T."/>
            <person name="Byers J.R.P. K."/>
            <person name="Montejo-Kovacevich G."/>
            <person name="Yen C E."/>
        </authorList>
    </citation>
    <scope>NUCLEOTIDE SEQUENCE [LARGE SCALE GENOMIC DNA]</scope>
</reference>
<keyword evidence="5" id="KW-0496">Mitochondrion</keyword>
<dbReference type="OrthoDB" id="194611at2759"/>
<dbReference type="FunCoup" id="A0A7R8UKG6">
    <property type="interactions" value="339"/>
</dbReference>
<accession>A0A7R8UKG6</accession>
<organism evidence="10 11">
    <name type="scientific">Hermetia illucens</name>
    <name type="common">Black soldier fly</name>
    <dbReference type="NCBI Taxonomy" id="343691"/>
    <lineage>
        <taxon>Eukaryota</taxon>
        <taxon>Metazoa</taxon>
        <taxon>Ecdysozoa</taxon>
        <taxon>Arthropoda</taxon>
        <taxon>Hexapoda</taxon>
        <taxon>Insecta</taxon>
        <taxon>Pterygota</taxon>
        <taxon>Neoptera</taxon>
        <taxon>Endopterygota</taxon>
        <taxon>Diptera</taxon>
        <taxon>Brachycera</taxon>
        <taxon>Stratiomyomorpha</taxon>
        <taxon>Stratiomyidae</taxon>
        <taxon>Hermetiinae</taxon>
        <taxon>Hermetia</taxon>
    </lineage>
</organism>
<keyword evidence="11" id="KW-1185">Reference proteome</keyword>
<evidence type="ECO:0000313" key="11">
    <source>
        <dbReference type="Proteomes" id="UP000594454"/>
    </source>
</evidence>
<dbReference type="GO" id="GO:0003735">
    <property type="term" value="F:structural constituent of ribosome"/>
    <property type="evidence" value="ECO:0007669"/>
    <property type="project" value="InterPro"/>
</dbReference>
<keyword evidence="6" id="KW-0687">Ribonucleoprotein</keyword>
<evidence type="ECO:0000256" key="7">
    <source>
        <dbReference type="ARBA" id="ARBA00035190"/>
    </source>
</evidence>
<dbReference type="Pfam" id="PF11788">
    <property type="entry name" value="MRP-L46"/>
    <property type="match status" value="1"/>
</dbReference>
<dbReference type="SUPFAM" id="SSF55811">
    <property type="entry name" value="Nudix"/>
    <property type="match status" value="1"/>
</dbReference>
<keyword evidence="3" id="KW-0809">Transit peptide</keyword>
<dbReference type="PANTHER" id="PTHR13124">
    <property type="entry name" value="39S RIBOSOMAL PROTEIN L46, MITOCHONDRIAL PRECURSOR-RELATED"/>
    <property type="match status" value="1"/>
</dbReference>
<evidence type="ECO:0000256" key="8">
    <source>
        <dbReference type="ARBA" id="ARBA00035534"/>
    </source>
</evidence>
<evidence type="ECO:0000256" key="2">
    <source>
        <dbReference type="ARBA" id="ARBA00009070"/>
    </source>
</evidence>
<protein>
    <recommendedName>
        <fullName evidence="7">Large ribosomal subunit protein mL46</fullName>
    </recommendedName>
    <alternativeName>
        <fullName evidence="8">39S ribosomal protein L46, mitochondrial</fullName>
    </alternativeName>
</protein>
<keyword evidence="4" id="KW-0689">Ribosomal protein</keyword>
<evidence type="ECO:0000256" key="6">
    <source>
        <dbReference type="ARBA" id="ARBA00023274"/>
    </source>
</evidence>
<dbReference type="AlphaFoldDB" id="A0A7R8UKG6"/>
<dbReference type="InterPro" id="IPR040008">
    <property type="entry name" value="Ribosomal_mL46"/>
</dbReference>
<evidence type="ECO:0000256" key="5">
    <source>
        <dbReference type="ARBA" id="ARBA00023128"/>
    </source>
</evidence>
<evidence type="ECO:0000256" key="3">
    <source>
        <dbReference type="ARBA" id="ARBA00022946"/>
    </source>
</evidence>
<comment type="similarity">
    <text evidence="2">Belongs to the mitochondrion-specific ribosomal protein mL46 family.</text>
</comment>